<sequence>MRLYKYLLISNDLIENIDNEINTIAELKNINESKYTVLYPYYRQELNAEEQEEEERFRKNRRSITESSLFNVKEEKIKEIEKKAYYYWYEKLTEKSKGWAVLVKDVEDFTKYAVEYYLEVVSKSKFIMKVFNVDKNEDADNYMNNKKVKLEEPFDYNYEFIGDKELHRVNNPIYRLKSFFNSEEIWFMGFNYPNFSDMDIDKDKYTAVVVLDEEGVKAARNLALNTGGSSWSVTSKSGYVKDESIVDQLFEEDALELKAKAAIYENWDEKIRIHPSGNLSLYYKNNNKGSYIKLGDLLTGNTGIAKESVNKGHTFDYRKIALDLYTDVDKKARKSLEKTIGIIRGQNFEYGLMGASTNVKDILNNTNNSPKSMNAVIVIETPSELKELYDHLTSDIYKAVL</sequence>
<organism evidence="1 2">
    <name type="scientific">Clostridium aceticum</name>
    <dbReference type="NCBI Taxonomy" id="84022"/>
    <lineage>
        <taxon>Bacteria</taxon>
        <taxon>Bacillati</taxon>
        <taxon>Bacillota</taxon>
        <taxon>Clostridia</taxon>
        <taxon>Eubacteriales</taxon>
        <taxon>Clostridiaceae</taxon>
        <taxon>Clostridium</taxon>
    </lineage>
</organism>
<dbReference type="KEGG" id="cace:CACET_c28040"/>
<dbReference type="EMBL" id="CP009687">
    <property type="protein sequence ID" value="AKL96249.1"/>
    <property type="molecule type" value="Genomic_DNA"/>
</dbReference>
<dbReference type="Proteomes" id="UP000035704">
    <property type="component" value="Chromosome"/>
</dbReference>
<dbReference type="RefSeq" id="WP_044825269.1">
    <property type="nucleotide sequence ID" value="NZ_CP009687.1"/>
</dbReference>
<dbReference type="STRING" id="84022.CACET_c28040"/>
<accession>A0A0D8IBQ5</accession>
<proteinExistence type="predicted"/>
<dbReference type="PATRIC" id="fig|84022.5.peg.740"/>
<gene>
    <name evidence="1" type="ORF">CACET_c28040</name>
</gene>
<protein>
    <submittedName>
        <fullName evidence="1">Uncharacterized protein</fullName>
    </submittedName>
</protein>
<dbReference type="AlphaFoldDB" id="A0A0D8IBQ5"/>
<keyword evidence="2" id="KW-1185">Reference proteome</keyword>
<evidence type="ECO:0000313" key="2">
    <source>
        <dbReference type="Proteomes" id="UP000035704"/>
    </source>
</evidence>
<name>A0A0D8IBQ5_9CLOT</name>
<evidence type="ECO:0000313" key="1">
    <source>
        <dbReference type="EMBL" id="AKL96249.1"/>
    </source>
</evidence>
<reference evidence="1 2" key="1">
    <citation type="submission" date="2014-10" db="EMBL/GenBank/DDBJ databases">
        <title>Genome sequence of Clostridium aceticum DSM 1496.</title>
        <authorList>
            <person name="Poehlein A."/>
            <person name="Schiel-Bengelsdorf B."/>
            <person name="Gottschalk G."/>
            <person name="Duerre P."/>
            <person name="Daniel R."/>
        </authorList>
    </citation>
    <scope>NUCLEOTIDE SEQUENCE [LARGE SCALE GENOMIC DNA]</scope>
    <source>
        <strain evidence="1 2">DSM 1496</strain>
    </source>
</reference>